<dbReference type="RefSeq" id="WP_066661525.1">
    <property type="nucleotide sequence ID" value="NZ_CP011402.1"/>
</dbReference>
<dbReference type="OrthoDB" id="3177640at2"/>
<name>A0A172RXE3_9ACTN</name>
<gene>
    <name evidence="2" type="ORF">SAMN02910314_01676</name>
</gene>
<proteinExistence type="inferred from homology"/>
<dbReference type="KEGG" id="ddt:AAY81_03690"/>
<organism evidence="2 3">
    <name type="scientific">Denitrobacterium detoxificans</name>
    <dbReference type="NCBI Taxonomy" id="79604"/>
    <lineage>
        <taxon>Bacteria</taxon>
        <taxon>Bacillati</taxon>
        <taxon>Actinomycetota</taxon>
        <taxon>Coriobacteriia</taxon>
        <taxon>Eggerthellales</taxon>
        <taxon>Eggerthellaceae</taxon>
        <taxon>Denitrobacterium</taxon>
    </lineage>
</organism>
<comment type="similarity">
    <text evidence="1">Belongs to the asp23 family.</text>
</comment>
<evidence type="ECO:0000256" key="1">
    <source>
        <dbReference type="ARBA" id="ARBA00005721"/>
    </source>
</evidence>
<protein>
    <submittedName>
        <fullName evidence="2">Uncharacterized conserved protein YloU, alkaline shock protein (Asp23) family</fullName>
    </submittedName>
</protein>
<evidence type="ECO:0000313" key="3">
    <source>
        <dbReference type="Proteomes" id="UP000182975"/>
    </source>
</evidence>
<dbReference type="AlphaFoldDB" id="A0A172RXE3"/>
<sequence length="115" mass="11942">MSDLNIEGMALAEGVVETIIAIALKDVEGVASVGAPSTTSGLLSAIQQKPSTQGIEVQATEAGTISVSVRVEVYFGQVLPELANRIRVAVADAVNTQVGINVSNVDVFIDGIRFE</sequence>
<evidence type="ECO:0000313" key="2">
    <source>
        <dbReference type="EMBL" id="SEO93726.1"/>
    </source>
</evidence>
<dbReference type="Pfam" id="PF03780">
    <property type="entry name" value="Asp23"/>
    <property type="match status" value="1"/>
</dbReference>
<dbReference type="InterPro" id="IPR005531">
    <property type="entry name" value="Asp23"/>
</dbReference>
<dbReference type="Proteomes" id="UP000182975">
    <property type="component" value="Unassembled WGS sequence"/>
</dbReference>
<keyword evidence="3" id="KW-1185">Reference proteome</keyword>
<reference evidence="3" key="1">
    <citation type="submission" date="2016-10" db="EMBL/GenBank/DDBJ databases">
        <authorList>
            <person name="Varghese N."/>
        </authorList>
    </citation>
    <scope>NUCLEOTIDE SEQUENCE [LARGE SCALE GENOMIC DNA]</scope>
    <source>
        <strain evidence="3">DSM 21843</strain>
    </source>
</reference>
<accession>A0A172RXE3</accession>
<dbReference type="PANTHER" id="PTHR34297">
    <property type="entry name" value="HYPOTHETICAL CYTOSOLIC PROTEIN-RELATED"/>
    <property type="match status" value="1"/>
</dbReference>
<dbReference type="EMBL" id="FOEC01000012">
    <property type="protein sequence ID" value="SEO93726.1"/>
    <property type="molecule type" value="Genomic_DNA"/>
</dbReference>
<dbReference type="STRING" id="79604.AAY81_03690"/>